<accession>A0A455SZQ9</accession>
<dbReference type="InterPro" id="IPR001851">
    <property type="entry name" value="ABC_transp_permease"/>
</dbReference>
<evidence type="ECO:0000256" key="6">
    <source>
        <dbReference type="ARBA" id="ARBA00022989"/>
    </source>
</evidence>
<keyword evidence="3" id="KW-1003">Cell membrane</keyword>
<evidence type="ECO:0000256" key="3">
    <source>
        <dbReference type="ARBA" id="ARBA00022475"/>
    </source>
</evidence>
<dbReference type="Pfam" id="PF02653">
    <property type="entry name" value="BPD_transp_2"/>
    <property type="match status" value="1"/>
</dbReference>
<organism evidence="10">
    <name type="scientific">Thermogemmatispora argillosa</name>
    <dbReference type="NCBI Taxonomy" id="2045280"/>
    <lineage>
        <taxon>Bacteria</taxon>
        <taxon>Bacillati</taxon>
        <taxon>Chloroflexota</taxon>
        <taxon>Ktedonobacteria</taxon>
        <taxon>Thermogemmatisporales</taxon>
        <taxon>Thermogemmatisporaceae</taxon>
        <taxon>Thermogemmatispora</taxon>
    </lineage>
</organism>
<gene>
    <name evidence="10" type="ORF">KTA_12670</name>
</gene>
<feature type="transmembrane region" description="Helical" evidence="9">
    <location>
        <begin position="182"/>
        <end position="208"/>
    </location>
</feature>
<feature type="transmembrane region" description="Helical" evidence="9">
    <location>
        <begin position="137"/>
        <end position="161"/>
    </location>
</feature>
<dbReference type="PANTHER" id="PTHR11795">
    <property type="entry name" value="BRANCHED-CHAIN AMINO ACID TRANSPORT SYSTEM PERMEASE PROTEIN LIVH"/>
    <property type="match status" value="1"/>
</dbReference>
<feature type="transmembrane region" description="Helical" evidence="9">
    <location>
        <begin position="60"/>
        <end position="84"/>
    </location>
</feature>
<evidence type="ECO:0000256" key="9">
    <source>
        <dbReference type="SAM" id="Phobius"/>
    </source>
</evidence>
<comment type="subcellular location">
    <subcellularLocation>
        <location evidence="1">Cell membrane</location>
        <topology evidence="1">Multi-pass membrane protein</topology>
    </subcellularLocation>
</comment>
<evidence type="ECO:0000256" key="1">
    <source>
        <dbReference type="ARBA" id="ARBA00004651"/>
    </source>
</evidence>
<keyword evidence="2" id="KW-0813">Transport</keyword>
<feature type="transmembrane region" description="Helical" evidence="9">
    <location>
        <begin position="36"/>
        <end position="54"/>
    </location>
</feature>
<evidence type="ECO:0000256" key="2">
    <source>
        <dbReference type="ARBA" id="ARBA00022448"/>
    </source>
</evidence>
<feature type="transmembrane region" description="Helical" evidence="9">
    <location>
        <begin position="275"/>
        <end position="291"/>
    </location>
</feature>
<feature type="transmembrane region" description="Helical" evidence="9">
    <location>
        <begin position="6"/>
        <end position="29"/>
    </location>
</feature>
<feature type="transmembrane region" description="Helical" evidence="9">
    <location>
        <begin position="96"/>
        <end position="117"/>
    </location>
</feature>
<keyword evidence="4 9" id="KW-0812">Transmembrane</keyword>
<keyword evidence="6 9" id="KW-1133">Transmembrane helix</keyword>
<evidence type="ECO:0000256" key="7">
    <source>
        <dbReference type="ARBA" id="ARBA00023136"/>
    </source>
</evidence>
<dbReference type="AlphaFoldDB" id="A0A455SZQ9"/>
<dbReference type="GO" id="GO:0006865">
    <property type="term" value="P:amino acid transport"/>
    <property type="evidence" value="ECO:0007669"/>
    <property type="project" value="UniProtKB-KW"/>
</dbReference>
<proteinExistence type="inferred from homology"/>
<keyword evidence="7 9" id="KW-0472">Membrane</keyword>
<dbReference type="GO" id="GO:0005886">
    <property type="term" value="C:plasma membrane"/>
    <property type="evidence" value="ECO:0007669"/>
    <property type="project" value="UniProtKB-SubCell"/>
</dbReference>
<evidence type="ECO:0008006" key="11">
    <source>
        <dbReference type="Google" id="ProtNLM"/>
    </source>
</evidence>
<dbReference type="GO" id="GO:0022857">
    <property type="term" value="F:transmembrane transporter activity"/>
    <property type="evidence" value="ECO:0007669"/>
    <property type="project" value="InterPro"/>
</dbReference>
<evidence type="ECO:0000256" key="4">
    <source>
        <dbReference type="ARBA" id="ARBA00022692"/>
    </source>
</evidence>
<sequence length="305" mass="31990">MLALLQVLLSGLVTGSLYGLLALGIVLIYRTTGVLNFAYGALAATTTCFLYILLTGPRLPFWPALLLSLLFALLLGAVVERVFARPLLTAPILTKAIATLALALVLQTIVEALWPQLTSPVHFPTPFEGHALRLGGLYLSLTDGLALLTTALLLGALQLFLQRTRLGIAMRATADSLDAARLMGIPVGLIFLLVWMLASLLAAVAGSLIAARQTVIDVQFMDPIVLLAFIGAVLGGLDRLAGAVLGGLLVGLADNVLALLLAGHNLGTLDLGNPGLRQALIFAGFVLLLLLRPRGLFGGAALRRV</sequence>
<comment type="similarity">
    <text evidence="8">Belongs to the binding-protein-dependent transport system permease family. LivHM subfamily.</text>
</comment>
<dbReference type="PANTHER" id="PTHR11795:SF451">
    <property type="entry name" value="ABC TRANSPORTER PERMEASE PROTEIN"/>
    <property type="match status" value="1"/>
</dbReference>
<dbReference type="InterPro" id="IPR052157">
    <property type="entry name" value="BCAA_transport_permease"/>
</dbReference>
<reference evidence="10" key="1">
    <citation type="submission" date="2018-12" db="EMBL/GenBank/DDBJ databases">
        <title>Novel natural products biosynthetic potential of the class Ktedonobacteria.</title>
        <authorList>
            <person name="Zheng Y."/>
            <person name="Saitou A."/>
            <person name="Wang C.M."/>
            <person name="Toyoda A."/>
            <person name="Minakuchi Y."/>
            <person name="Sekiguchi Y."/>
            <person name="Ueda K."/>
            <person name="Takano H."/>
            <person name="Sakai Y."/>
            <person name="Yokota A."/>
            <person name="Yabe S."/>
        </authorList>
    </citation>
    <scope>NUCLEOTIDE SEQUENCE</scope>
    <source>
        <strain evidence="10">A3-2</strain>
    </source>
</reference>
<name>A0A455SZQ9_9CHLR</name>
<evidence type="ECO:0000256" key="5">
    <source>
        <dbReference type="ARBA" id="ARBA00022970"/>
    </source>
</evidence>
<keyword evidence="5" id="KW-0029">Amino-acid transport</keyword>
<protein>
    <recommendedName>
        <fullName evidence="11">Branched-chain amino acid ABC transporter permease</fullName>
    </recommendedName>
</protein>
<feature type="transmembrane region" description="Helical" evidence="9">
    <location>
        <begin position="244"/>
        <end position="263"/>
    </location>
</feature>
<dbReference type="CDD" id="cd06582">
    <property type="entry name" value="TM_PBP1_LivH_like"/>
    <property type="match status" value="1"/>
</dbReference>
<evidence type="ECO:0000256" key="8">
    <source>
        <dbReference type="ARBA" id="ARBA00037998"/>
    </source>
</evidence>
<evidence type="ECO:0000313" key="10">
    <source>
        <dbReference type="EMBL" id="BBH93068.1"/>
    </source>
</evidence>
<feature type="transmembrane region" description="Helical" evidence="9">
    <location>
        <begin position="220"/>
        <end position="237"/>
    </location>
</feature>
<dbReference type="EMBL" id="AP019377">
    <property type="protein sequence ID" value="BBH93068.1"/>
    <property type="molecule type" value="Genomic_DNA"/>
</dbReference>